<name>A0AAV5JVJ1_9ROSI</name>
<keyword evidence="2" id="KW-1185">Reference proteome</keyword>
<gene>
    <name evidence="1" type="ORF">SLEP1_g27146</name>
</gene>
<evidence type="ECO:0000313" key="1">
    <source>
        <dbReference type="EMBL" id="GKV16513.1"/>
    </source>
</evidence>
<protein>
    <submittedName>
        <fullName evidence="1">Uncharacterized protein</fullName>
    </submittedName>
</protein>
<accession>A0AAV5JVJ1</accession>
<dbReference type="Proteomes" id="UP001054252">
    <property type="component" value="Unassembled WGS sequence"/>
</dbReference>
<dbReference type="AlphaFoldDB" id="A0AAV5JVJ1"/>
<proteinExistence type="predicted"/>
<dbReference type="EMBL" id="BPVZ01000045">
    <property type="protein sequence ID" value="GKV16513.1"/>
    <property type="molecule type" value="Genomic_DNA"/>
</dbReference>
<organism evidence="1 2">
    <name type="scientific">Rubroshorea leprosula</name>
    <dbReference type="NCBI Taxonomy" id="152421"/>
    <lineage>
        <taxon>Eukaryota</taxon>
        <taxon>Viridiplantae</taxon>
        <taxon>Streptophyta</taxon>
        <taxon>Embryophyta</taxon>
        <taxon>Tracheophyta</taxon>
        <taxon>Spermatophyta</taxon>
        <taxon>Magnoliopsida</taxon>
        <taxon>eudicotyledons</taxon>
        <taxon>Gunneridae</taxon>
        <taxon>Pentapetalae</taxon>
        <taxon>rosids</taxon>
        <taxon>malvids</taxon>
        <taxon>Malvales</taxon>
        <taxon>Dipterocarpaceae</taxon>
        <taxon>Rubroshorea</taxon>
    </lineage>
</organism>
<evidence type="ECO:0000313" key="2">
    <source>
        <dbReference type="Proteomes" id="UP001054252"/>
    </source>
</evidence>
<comment type="caution">
    <text evidence="1">The sequence shown here is derived from an EMBL/GenBank/DDBJ whole genome shotgun (WGS) entry which is preliminary data.</text>
</comment>
<reference evidence="1 2" key="1">
    <citation type="journal article" date="2021" name="Commun. Biol.">
        <title>The genome of Shorea leprosula (Dipterocarpaceae) highlights the ecological relevance of drought in aseasonal tropical rainforests.</title>
        <authorList>
            <person name="Ng K.K.S."/>
            <person name="Kobayashi M.J."/>
            <person name="Fawcett J.A."/>
            <person name="Hatakeyama M."/>
            <person name="Paape T."/>
            <person name="Ng C.H."/>
            <person name="Ang C.C."/>
            <person name="Tnah L.H."/>
            <person name="Lee C.T."/>
            <person name="Nishiyama T."/>
            <person name="Sese J."/>
            <person name="O'Brien M.J."/>
            <person name="Copetti D."/>
            <person name="Mohd Noor M.I."/>
            <person name="Ong R.C."/>
            <person name="Putra M."/>
            <person name="Sireger I.Z."/>
            <person name="Indrioko S."/>
            <person name="Kosugi Y."/>
            <person name="Izuno A."/>
            <person name="Isagi Y."/>
            <person name="Lee S.L."/>
            <person name="Shimizu K.K."/>
        </authorList>
    </citation>
    <scope>NUCLEOTIDE SEQUENCE [LARGE SCALE GENOMIC DNA]</scope>
    <source>
        <strain evidence="1">214</strain>
    </source>
</reference>
<sequence>MRPDLSIKGGGAIHATPTRRSFPGAPSFDCRSDKLLFRSLLQPKGVRYGLFFCNFKAQNHISEVRNM</sequence>